<keyword evidence="8" id="KW-0443">Lipid metabolism</keyword>
<evidence type="ECO:0000256" key="8">
    <source>
        <dbReference type="ARBA" id="ARBA00023098"/>
    </source>
</evidence>
<dbReference type="AlphaFoldDB" id="U2RRU0"/>
<dbReference type="PANTHER" id="PTHR12358">
    <property type="entry name" value="SPHINGOSINE KINASE"/>
    <property type="match status" value="1"/>
</dbReference>
<keyword evidence="5" id="KW-0547">Nucleotide-binding</keyword>
<keyword evidence="9" id="KW-0594">Phospholipid biosynthesis</keyword>
<dbReference type="EMBL" id="AWVP01000098">
    <property type="protein sequence ID" value="ERK56263.1"/>
    <property type="molecule type" value="Genomic_DNA"/>
</dbReference>
<dbReference type="Gene3D" id="2.60.200.40">
    <property type="match status" value="1"/>
</dbReference>
<organism evidence="12 13">
    <name type="scientific">Gemella bergeri ATCC 700627</name>
    <dbReference type="NCBI Taxonomy" id="1321820"/>
    <lineage>
        <taxon>Bacteria</taxon>
        <taxon>Bacillati</taxon>
        <taxon>Bacillota</taxon>
        <taxon>Bacilli</taxon>
        <taxon>Bacillales</taxon>
        <taxon>Gemellaceae</taxon>
        <taxon>Gemella</taxon>
    </lineage>
</organism>
<dbReference type="SUPFAM" id="SSF111331">
    <property type="entry name" value="NAD kinase/diacylglycerol kinase-like"/>
    <property type="match status" value="1"/>
</dbReference>
<dbReference type="InterPro" id="IPR045540">
    <property type="entry name" value="YegS/DAGK_C"/>
</dbReference>
<dbReference type="GO" id="GO:0008654">
    <property type="term" value="P:phospholipid biosynthetic process"/>
    <property type="evidence" value="ECO:0007669"/>
    <property type="project" value="UniProtKB-KW"/>
</dbReference>
<dbReference type="PANTHER" id="PTHR12358:SF54">
    <property type="entry name" value="SPHINGOSINE KINASE RELATED PROTEIN"/>
    <property type="match status" value="1"/>
</dbReference>
<dbReference type="Proteomes" id="UP000016637">
    <property type="component" value="Unassembled WGS sequence"/>
</dbReference>
<dbReference type="GO" id="GO:0005524">
    <property type="term" value="F:ATP binding"/>
    <property type="evidence" value="ECO:0007669"/>
    <property type="project" value="UniProtKB-KW"/>
</dbReference>
<keyword evidence="13" id="KW-1185">Reference proteome</keyword>
<sequence length="283" mass="32763">MIEIIVNSNNKNSLKKLAELECCLKQERIVYKVLKTSEKENATSLMDKIKGDDLIVIGGDGTINEVMNNYHKENIIYFASGSGNDLGRSLQLDKQVSKVTKLLENGEITYYDVGEIDGRKFCTGFDIGFNADVIRRVESSKFKKYFRKYIYLFCGIISILNLKKYNAEIIFNNKKIETTKLYLLNVMLQPYEGGGVKFSHNASGKDGMFHILIMRNMKPPLFVYNYLCLLLKRHDKLKKVEIYTAKTLTVKTNQNYYQVDGELIKNKKQLMLKCLEKYYKIKK</sequence>
<evidence type="ECO:0000313" key="12">
    <source>
        <dbReference type="EMBL" id="ERK56263.1"/>
    </source>
</evidence>
<keyword evidence="10" id="KW-1208">Phospholipid metabolism</keyword>
<dbReference type="RefSeq" id="WP_021753099.1">
    <property type="nucleotide sequence ID" value="NZ_KI271844.1"/>
</dbReference>
<dbReference type="PATRIC" id="fig|1321820.3.peg.1400"/>
<proteinExistence type="inferred from homology"/>
<dbReference type="Pfam" id="PF19279">
    <property type="entry name" value="YegS_C"/>
    <property type="match status" value="1"/>
</dbReference>
<dbReference type="PROSITE" id="PS50146">
    <property type="entry name" value="DAGK"/>
    <property type="match status" value="1"/>
</dbReference>
<dbReference type="Gene3D" id="3.40.50.10330">
    <property type="entry name" value="Probable inorganic polyphosphate/atp-NAD kinase, domain 1"/>
    <property type="match status" value="1"/>
</dbReference>
<comment type="caution">
    <text evidence="12">The sequence shown here is derived from an EMBL/GenBank/DDBJ whole genome shotgun (WGS) entry which is preliminary data.</text>
</comment>
<dbReference type="InterPro" id="IPR050187">
    <property type="entry name" value="Lipid_Phosphate_FormReg"/>
</dbReference>
<dbReference type="InterPro" id="IPR016064">
    <property type="entry name" value="NAD/diacylglycerol_kinase_sf"/>
</dbReference>
<gene>
    <name evidence="12" type="ORF">HMPREF1983_01450</name>
</gene>
<evidence type="ECO:0000313" key="13">
    <source>
        <dbReference type="Proteomes" id="UP000016637"/>
    </source>
</evidence>
<keyword evidence="7" id="KW-0067">ATP-binding</keyword>
<reference evidence="12 13" key="1">
    <citation type="submission" date="2013-08" db="EMBL/GenBank/DDBJ databases">
        <authorList>
            <person name="Weinstock G."/>
            <person name="Sodergren E."/>
            <person name="Wylie T."/>
            <person name="Fulton L."/>
            <person name="Fulton R."/>
            <person name="Fronick C."/>
            <person name="O'Laughlin M."/>
            <person name="Godfrey J."/>
            <person name="Miner T."/>
            <person name="Herter B."/>
            <person name="Appelbaum E."/>
            <person name="Cordes M."/>
            <person name="Lek S."/>
            <person name="Wollam A."/>
            <person name="Pepin K.H."/>
            <person name="Palsikar V.B."/>
            <person name="Mitreva M."/>
            <person name="Wilson R.K."/>
        </authorList>
    </citation>
    <scope>NUCLEOTIDE SEQUENCE [LARGE SCALE GENOMIC DNA]</scope>
    <source>
        <strain evidence="12 13">ATCC 700627</strain>
    </source>
</reference>
<protein>
    <submittedName>
        <fullName evidence="12">Diacylglycerol kinase catalytic domain protein</fullName>
    </submittedName>
</protein>
<evidence type="ECO:0000256" key="7">
    <source>
        <dbReference type="ARBA" id="ARBA00022840"/>
    </source>
</evidence>
<dbReference type="HOGENOM" id="CLU_045532_0_2_9"/>
<comment type="similarity">
    <text evidence="2">Belongs to the diacylglycerol/lipid kinase family.</text>
</comment>
<dbReference type="eggNOG" id="COG1597">
    <property type="taxonomic scope" value="Bacteria"/>
</dbReference>
<keyword evidence="6 12" id="KW-0418">Kinase</keyword>
<accession>U2RRU0</accession>
<evidence type="ECO:0000256" key="10">
    <source>
        <dbReference type="ARBA" id="ARBA00023264"/>
    </source>
</evidence>
<evidence type="ECO:0000256" key="3">
    <source>
        <dbReference type="ARBA" id="ARBA00022516"/>
    </source>
</evidence>
<keyword evidence="4" id="KW-0808">Transferase</keyword>
<evidence type="ECO:0000256" key="6">
    <source>
        <dbReference type="ARBA" id="ARBA00022777"/>
    </source>
</evidence>
<evidence type="ECO:0000259" key="11">
    <source>
        <dbReference type="PROSITE" id="PS50146"/>
    </source>
</evidence>
<dbReference type="Pfam" id="PF00781">
    <property type="entry name" value="DAGK_cat"/>
    <property type="match status" value="1"/>
</dbReference>
<evidence type="ECO:0000256" key="9">
    <source>
        <dbReference type="ARBA" id="ARBA00023209"/>
    </source>
</evidence>
<dbReference type="InterPro" id="IPR001206">
    <property type="entry name" value="Diacylglycerol_kinase_cat_dom"/>
</dbReference>
<evidence type="ECO:0000256" key="5">
    <source>
        <dbReference type="ARBA" id="ARBA00022741"/>
    </source>
</evidence>
<evidence type="ECO:0000256" key="1">
    <source>
        <dbReference type="ARBA" id="ARBA00001946"/>
    </source>
</evidence>
<dbReference type="GO" id="GO:0016301">
    <property type="term" value="F:kinase activity"/>
    <property type="evidence" value="ECO:0007669"/>
    <property type="project" value="UniProtKB-KW"/>
</dbReference>
<comment type="cofactor">
    <cofactor evidence="1">
        <name>Mg(2+)</name>
        <dbReference type="ChEBI" id="CHEBI:18420"/>
    </cofactor>
</comment>
<evidence type="ECO:0000256" key="4">
    <source>
        <dbReference type="ARBA" id="ARBA00022679"/>
    </source>
</evidence>
<evidence type="ECO:0000256" key="2">
    <source>
        <dbReference type="ARBA" id="ARBA00005983"/>
    </source>
</evidence>
<feature type="domain" description="DAGKc" evidence="11">
    <location>
        <begin position="1"/>
        <end position="120"/>
    </location>
</feature>
<dbReference type="InterPro" id="IPR017438">
    <property type="entry name" value="ATP-NAD_kinase_N"/>
</dbReference>
<name>U2RRU0_9BACL</name>
<keyword evidence="3" id="KW-0444">Lipid biosynthesis</keyword>